<evidence type="ECO:0000256" key="1">
    <source>
        <dbReference type="ARBA" id="ARBA00011975"/>
    </source>
</evidence>
<dbReference type="PROSITE" id="PS00095">
    <property type="entry name" value="C5_MTASE_2"/>
    <property type="match status" value="1"/>
</dbReference>
<reference evidence="6" key="1">
    <citation type="submission" date="2020-10" db="EMBL/GenBank/DDBJ databases">
        <authorList>
            <person name="Hahn C.J."/>
            <person name="Laso-Perez R."/>
            <person name="Vulcano F."/>
            <person name="Vaziourakis K.-M."/>
            <person name="Stokke R."/>
            <person name="Steen I.H."/>
            <person name="Teske A."/>
            <person name="Boetius A."/>
            <person name="Liebeke M."/>
            <person name="Amann R."/>
            <person name="Knittel K."/>
        </authorList>
    </citation>
    <scope>NUCLEOTIDE SEQUENCE</scope>
    <source>
        <strain evidence="6">Gfbio:e3339647-f889-4370-9287-4fb5cb688e4c:AG392M11_GoMArc1</strain>
    </source>
</reference>
<accession>A0A811T5N1</accession>
<evidence type="ECO:0000256" key="3">
    <source>
        <dbReference type="ARBA" id="ARBA00022679"/>
    </source>
</evidence>
<dbReference type="GO" id="GO:0032259">
    <property type="term" value="P:methylation"/>
    <property type="evidence" value="ECO:0007669"/>
    <property type="project" value="UniProtKB-KW"/>
</dbReference>
<dbReference type="EC" id="2.1.1.37" evidence="1"/>
<dbReference type="GO" id="GO:0003886">
    <property type="term" value="F:DNA (cytosine-5-)-methyltransferase activity"/>
    <property type="evidence" value="ECO:0007669"/>
    <property type="project" value="UniProtKB-EC"/>
</dbReference>
<keyword evidence="4" id="KW-0949">S-adenosyl-L-methionine</keyword>
<evidence type="ECO:0000256" key="5">
    <source>
        <dbReference type="RuleBase" id="RU000416"/>
    </source>
</evidence>
<comment type="caution">
    <text evidence="6">The sequence shown here is derived from an EMBL/GenBank/DDBJ whole genome shotgun (WGS) entry which is preliminary data.</text>
</comment>
<dbReference type="InterPro" id="IPR001525">
    <property type="entry name" value="C5_MeTfrase"/>
</dbReference>
<dbReference type="EMBL" id="CAJHIQ010000014">
    <property type="protein sequence ID" value="CAD6492544.1"/>
    <property type="molecule type" value="Genomic_DNA"/>
</dbReference>
<dbReference type="SUPFAM" id="SSF53335">
    <property type="entry name" value="S-adenosyl-L-methionine-dependent methyltransferases"/>
    <property type="match status" value="1"/>
</dbReference>
<dbReference type="PRINTS" id="PR00105">
    <property type="entry name" value="C5METTRFRASE"/>
</dbReference>
<dbReference type="Gene3D" id="3.90.120.10">
    <property type="entry name" value="DNA Methylase, subunit A, domain 2"/>
    <property type="match status" value="1"/>
</dbReference>
<dbReference type="Pfam" id="PF00145">
    <property type="entry name" value="DNA_methylase"/>
    <property type="match status" value="1"/>
</dbReference>
<evidence type="ECO:0000256" key="4">
    <source>
        <dbReference type="ARBA" id="ARBA00022691"/>
    </source>
</evidence>
<protein>
    <recommendedName>
        <fullName evidence="1">DNA (cytosine-5-)-methyltransferase</fullName>
        <ecNumber evidence="1">2.1.1.37</ecNumber>
    </recommendedName>
</protein>
<dbReference type="PANTHER" id="PTHR10629:SF52">
    <property type="entry name" value="DNA (CYTOSINE-5)-METHYLTRANSFERASE 1"/>
    <property type="match status" value="1"/>
</dbReference>
<dbReference type="PROSITE" id="PS51679">
    <property type="entry name" value="SAM_MT_C5"/>
    <property type="match status" value="1"/>
</dbReference>
<keyword evidence="3 6" id="KW-0808">Transferase</keyword>
<keyword evidence="2 6" id="KW-0489">Methyltransferase</keyword>
<evidence type="ECO:0000313" key="6">
    <source>
        <dbReference type="EMBL" id="CAD6492544.1"/>
    </source>
</evidence>
<dbReference type="Gene3D" id="3.40.50.150">
    <property type="entry name" value="Vaccinia Virus protein VP39"/>
    <property type="match status" value="1"/>
</dbReference>
<organism evidence="6 7">
    <name type="scientific">Candidatus Argoarchaeum ethanivorans</name>
    <dbReference type="NCBI Taxonomy" id="2608793"/>
    <lineage>
        <taxon>Archaea</taxon>
        <taxon>Methanobacteriati</taxon>
        <taxon>Methanobacteriota</taxon>
        <taxon>Stenosarchaea group</taxon>
        <taxon>Methanomicrobia</taxon>
        <taxon>Methanosarcinales</taxon>
        <taxon>Methanosarcinales incertae sedis</taxon>
        <taxon>GOM Arc I cluster</taxon>
        <taxon>Candidatus Argoarchaeum</taxon>
    </lineage>
</organism>
<dbReference type="InterPro" id="IPR050390">
    <property type="entry name" value="C5-Methyltransferase"/>
</dbReference>
<proteinExistence type="inferred from homology"/>
<evidence type="ECO:0000313" key="7">
    <source>
        <dbReference type="Proteomes" id="UP000639006"/>
    </source>
</evidence>
<gene>
    <name evidence="6" type="primary">mthTIM</name>
    <name evidence="6" type="ORF">DIAAKJNI_00319</name>
</gene>
<dbReference type="InterPro" id="IPR031303">
    <property type="entry name" value="C5_meth_CS"/>
</dbReference>
<sequence>MKAIDFFCGAGGMTYGMSQSGINVLAGIDNDPNCRETYEINNPNSEFIETDIHDLSEGELARVTGIEKDDDSLLFIGCSPCQFWTKINTCRNKSLESKNLLGEFQRFVSWFRPGYIVIENVPGLLNNKKEKVLDDFLNFLDSESYVYDHGIINANYHGVPQSRKRYLLIATKVSDTIRIPEEKYDKNLTVRNFIGVHNGFGVVADGHKDKTGFMHTTALLSEKNKKRIRKTPHDGGIRLSWKDDPELQIDAYRGKDTIFKDVYGRMFWDKPAPTITTRFNSLSNGRFGHPEEPRAISLREGATLQTFPKTYIFRGSSEASITRLIGNAVLPELSGRIGSNIIRSWKNAILQS</sequence>
<dbReference type="NCBIfam" id="TIGR00675">
    <property type="entry name" value="dcm"/>
    <property type="match status" value="1"/>
</dbReference>
<dbReference type="PANTHER" id="PTHR10629">
    <property type="entry name" value="CYTOSINE-SPECIFIC METHYLTRANSFERASE"/>
    <property type="match status" value="1"/>
</dbReference>
<evidence type="ECO:0000256" key="2">
    <source>
        <dbReference type="ARBA" id="ARBA00022603"/>
    </source>
</evidence>
<name>A0A811T5N1_9EURY</name>
<dbReference type="Proteomes" id="UP000639006">
    <property type="component" value="Unassembled WGS sequence"/>
</dbReference>
<comment type="similarity">
    <text evidence="5">Belongs to the class I-like SAM-binding methyltransferase superfamily. C5-methyltransferase family.</text>
</comment>
<dbReference type="AlphaFoldDB" id="A0A811T5N1"/>
<dbReference type="InterPro" id="IPR029063">
    <property type="entry name" value="SAM-dependent_MTases_sf"/>
</dbReference>